<organism evidence="2 3">
    <name type="scientific">Chitinophaga niastensis</name>
    <dbReference type="NCBI Taxonomy" id="536980"/>
    <lineage>
        <taxon>Bacteria</taxon>
        <taxon>Pseudomonadati</taxon>
        <taxon>Bacteroidota</taxon>
        <taxon>Chitinophagia</taxon>
        <taxon>Chitinophagales</taxon>
        <taxon>Chitinophagaceae</taxon>
        <taxon>Chitinophaga</taxon>
    </lineage>
</organism>
<feature type="transmembrane region" description="Helical" evidence="1">
    <location>
        <begin position="343"/>
        <end position="361"/>
    </location>
</feature>
<feature type="transmembrane region" description="Helical" evidence="1">
    <location>
        <begin position="282"/>
        <end position="299"/>
    </location>
</feature>
<dbReference type="InterPro" id="IPR052724">
    <property type="entry name" value="GT117_domain-containing"/>
</dbReference>
<feature type="transmembrane region" description="Helical" evidence="1">
    <location>
        <begin position="543"/>
        <end position="560"/>
    </location>
</feature>
<accession>A0A2P8HFJ0</accession>
<gene>
    <name evidence="2" type="ORF">CLV51_105335</name>
</gene>
<keyword evidence="3" id="KW-1185">Reference proteome</keyword>
<protein>
    <submittedName>
        <fullName evidence="2">Uncharacterized protein DUF2723</fullName>
    </submittedName>
</protein>
<feature type="transmembrane region" description="Helical" evidence="1">
    <location>
        <begin position="72"/>
        <end position="95"/>
    </location>
</feature>
<feature type="transmembrane region" description="Helical" evidence="1">
    <location>
        <begin position="115"/>
        <end position="132"/>
    </location>
</feature>
<comment type="caution">
    <text evidence="2">The sequence shown here is derived from an EMBL/GenBank/DDBJ whole genome shotgun (WGS) entry which is preliminary data.</text>
</comment>
<feature type="transmembrane region" description="Helical" evidence="1">
    <location>
        <begin position="246"/>
        <end position="276"/>
    </location>
</feature>
<feature type="transmembrane region" description="Helical" evidence="1">
    <location>
        <begin position="566"/>
        <end position="584"/>
    </location>
</feature>
<dbReference type="Pfam" id="PF11028">
    <property type="entry name" value="TMEM260-like"/>
    <property type="match status" value="1"/>
</dbReference>
<feature type="transmembrane region" description="Helical" evidence="1">
    <location>
        <begin position="7"/>
        <end position="23"/>
    </location>
</feature>
<feature type="transmembrane region" description="Helical" evidence="1">
    <location>
        <begin position="216"/>
        <end position="234"/>
    </location>
</feature>
<dbReference type="AlphaFoldDB" id="A0A2P8HFJ0"/>
<keyword evidence="1" id="KW-1133">Transmembrane helix</keyword>
<keyword evidence="1" id="KW-0472">Membrane</keyword>
<dbReference type="EMBL" id="PYAW01000005">
    <property type="protein sequence ID" value="PSL44961.1"/>
    <property type="molecule type" value="Genomic_DNA"/>
</dbReference>
<dbReference type="InterPro" id="IPR021280">
    <property type="entry name" value="TMEM260-like"/>
</dbReference>
<evidence type="ECO:0000313" key="3">
    <source>
        <dbReference type="Proteomes" id="UP000240971"/>
    </source>
</evidence>
<feature type="transmembrane region" description="Helical" evidence="1">
    <location>
        <begin position="306"/>
        <end position="323"/>
    </location>
</feature>
<feature type="transmembrane region" description="Helical" evidence="1">
    <location>
        <begin position="626"/>
        <end position="647"/>
    </location>
</feature>
<name>A0A2P8HFJ0_CHINA</name>
<evidence type="ECO:0000313" key="2">
    <source>
        <dbReference type="EMBL" id="PSL44961.1"/>
    </source>
</evidence>
<keyword evidence="1" id="KW-0812">Transmembrane</keyword>
<feature type="transmembrane region" description="Helical" evidence="1">
    <location>
        <begin position="596"/>
        <end position="620"/>
    </location>
</feature>
<feature type="transmembrane region" description="Helical" evidence="1">
    <location>
        <begin position="174"/>
        <end position="204"/>
    </location>
</feature>
<proteinExistence type="predicted"/>
<dbReference type="PANTHER" id="PTHR16214:SF3">
    <property type="entry name" value="TRANSMEMBRANE PROTEIN 260"/>
    <property type="match status" value="1"/>
</dbReference>
<evidence type="ECO:0000256" key="1">
    <source>
        <dbReference type="SAM" id="Phobius"/>
    </source>
</evidence>
<dbReference type="RefSeq" id="WP_106530380.1">
    <property type="nucleotide sequence ID" value="NZ_PYAW01000005.1"/>
</dbReference>
<sequence>MNFKRTNNMVGWVICIIACFVYIKTMEATGSLWDCGEFISSAYKVQIPHPPGAPLFVLLGRLFTMFLSPTQAALGVNTMTALASGFTILFLFWTITHFARKLMTKAGEEITREKMIAIMGAGAVGALAYTFSDSFWFSAVEGEVYGMSSFFTAIVFWAILKWEHEADQPYADRWIVLIGYLLGLSIGVHLLNLLTIPAMVMVYYFKRFKVTNWGTFWAFVVGCGITGLVQKYLIQDTVKASGYMDVFFVNSLGMSYFSGFTFYFVLILAILIFGYIKPKFGLYAPFIVIATIIVVPAFNDTSGGVIFFKILLAALFLLIPTILKTLGVQMDIAKTTHFSRLTISFVVFMLLGYSTYITTMVRSTANPSVDMYNVDNPISLVGYLGREQYGDFPLIYGQVFTAHPTEYKEGGNIYARGAKKYEVAGKKMDPVYAAEDMMLFPRVWDASNDQGHAEYYRTWLGLKQGEKPSYADNVKFFLQYQVNFMYFRYFMWNFAGKQNDTEGYGNVRDGNWISGIPFIDNFIYGDQSLMPDSLKENKAHNTLFFLPFILGLLGFFYQYNNHRKDTLIVSLLFFFTGFAIIIYLNQAGNQPRERDYAYVGSFYAYAIWIGLGVLSVYNFLKKKTKSALSPVIATAICLLAVPVLMAAQEWDDHDRSTKTVARDVAKDYLESCQKDAILFTVGDNDTYPLWYAQEVEGIRPDIRVINLSLLGVDWYIDQARKTVNQSPAIQMNWAADKYRGENRNYIRFFDPGNIPADKYFNLKEIMTFMGSDDANSKVTTQDGGSENFLPTRQLFIPVDKDAIMKYGVVAAKDSAKVLPSLPFKVTKNYLLKNDLAVYDIISANNWKRPIYFTSPTDLGLNDYLQTDGLAYHLVPLPKSTASDPLNMEINANVGVMYDNLMHKFEFGGAQTKGTYFDEPNRKMVLYLRQAYTKLAVAMTQEGKSKDSALNVLRYMDKNILETNFPYAMTTPGNMHNYTSIQTVYAYYMVGDAKRADELANKIIKDCEQQLRYYSALPASKVTNDLQRDGQNAQQFIGWLNQMKNDFGVNGTKRNKEGMIQVDTQEDSNAAVNAVRDSGK</sequence>
<dbReference type="Proteomes" id="UP000240971">
    <property type="component" value="Unassembled WGS sequence"/>
</dbReference>
<reference evidence="2 3" key="1">
    <citation type="submission" date="2018-03" db="EMBL/GenBank/DDBJ databases">
        <title>Genomic Encyclopedia of Archaeal and Bacterial Type Strains, Phase II (KMG-II): from individual species to whole genera.</title>
        <authorList>
            <person name="Goeker M."/>
        </authorList>
    </citation>
    <scope>NUCLEOTIDE SEQUENCE [LARGE SCALE GENOMIC DNA]</scope>
    <source>
        <strain evidence="2 3">DSM 24859</strain>
    </source>
</reference>
<dbReference type="OrthoDB" id="9807602at2"/>
<dbReference type="PANTHER" id="PTHR16214">
    <property type="entry name" value="TRANSMEMBRANE PROTEIN 260"/>
    <property type="match status" value="1"/>
</dbReference>